<evidence type="ECO:0000313" key="1">
    <source>
        <dbReference type="EMBL" id="DAG02243.1"/>
    </source>
</evidence>
<accession>A0A8S5V6I5</accession>
<sequence length="31" mass="3638">MSKLRCFFCCLRGVRYHRTAEKASILLCNAF</sequence>
<reference evidence="1" key="1">
    <citation type="journal article" date="2021" name="Proc. Natl. Acad. Sci. U.S.A.">
        <title>A Catalog of Tens of Thousands of Viruses from Human Metagenomes Reveals Hidden Associations with Chronic Diseases.</title>
        <authorList>
            <person name="Tisza M.J."/>
            <person name="Buck C.B."/>
        </authorList>
    </citation>
    <scope>NUCLEOTIDE SEQUENCE</scope>
    <source>
        <strain evidence="1">Ctmqu18</strain>
    </source>
</reference>
<organism evidence="1">
    <name type="scientific">Siphoviridae sp. ctmqu18</name>
    <dbReference type="NCBI Taxonomy" id="2825655"/>
    <lineage>
        <taxon>Viruses</taxon>
        <taxon>Duplodnaviria</taxon>
        <taxon>Heunggongvirae</taxon>
        <taxon>Uroviricota</taxon>
        <taxon>Caudoviricetes</taxon>
    </lineage>
</organism>
<name>A0A8S5V6I5_9CAUD</name>
<dbReference type="EMBL" id="BK016207">
    <property type="protein sequence ID" value="DAG02243.1"/>
    <property type="molecule type" value="Genomic_DNA"/>
</dbReference>
<proteinExistence type="predicted"/>
<protein>
    <submittedName>
        <fullName evidence="1">Uncharacterized protein</fullName>
    </submittedName>
</protein>